<protein>
    <submittedName>
        <fullName evidence="1">IGSF8 protein</fullName>
    </submittedName>
</protein>
<name>Q96EW3_HUMAN</name>
<proteinExistence type="evidence at transcript level"/>
<accession>Q96EW3</accession>
<sequence length="47" mass="5241">MRAPTAASPKPMFEGLGPGFVKQPVPVPGLSLYMCGRKVWCWRLWHG</sequence>
<dbReference type="EMBL" id="BC011896">
    <property type="protein sequence ID" value="AAH11896.2"/>
    <property type="molecule type" value="mRNA"/>
</dbReference>
<organism evidence="1">
    <name type="scientific">Homo sapiens</name>
    <name type="common">Human</name>
    <dbReference type="NCBI Taxonomy" id="9606"/>
    <lineage>
        <taxon>Eukaryota</taxon>
        <taxon>Metazoa</taxon>
        <taxon>Chordata</taxon>
        <taxon>Craniata</taxon>
        <taxon>Vertebrata</taxon>
        <taxon>Euteleostomi</taxon>
        <taxon>Mammalia</taxon>
        <taxon>Eutheria</taxon>
        <taxon>Euarchontoglires</taxon>
        <taxon>Primates</taxon>
        <taxon>Haplorrhini</taxon>
        <taxon>Catarrhini</taxon>
        <taxon>Hominidae</taxon>
        <taxon>Homo</taxon>
    </lineage>
</organism>
<evidence type="ECO:0000313" key="1">
    <source>
        <dbReference type="EMBL" id="AAH11896.2"/>
    </source>
</evidence>
<dbReference type="AlphaFoldDB" id="Q96EW3"/>
<reference evidence="1" key="1">
    <citation type="journal article" date="2004" name="Genome Res.">
        <title>The status, quality, and expansion of the NIH full-length cDNA project: the Mammalian Gene Collection (MGC).</title>
        <authorList>
            <consortium name="The MGC Project Team"/>
            <person name="Gerhard D.S."/>
            <person name="Wagner L."/>
            <person name="Feingold E.A."/>
            <person name="Shenmen C.M."/>
            <person name="Grouse L.H."/>
            <person name="Schuler G."/>
            <person name="Klein S.L."/>
            <person name="Old S."/>
            <person name="Rasooly R."/>
            <person name="Good P."/>
            <person name="Guyer M."/>
            <person name="Peck A.M."/>
            <person name="Derge J.G."/>
            <person name="Lipman D."/>
            <person name="Collins F.S."/>
            <person name="Jang W."/>
            <person name="Sherry S."/>
            <person name="Feolo M."/>
            <person name="Misquitta L."/>
            <person name="Lee E."/>
            <person name="Rotmistrovsky K."/>
            <person name="Greenhut S.F."/>
            <person name="Schaefer C.F."/>
            <person name="Buetow K."/>
            <person name="Bonner T.I."/>
            <person name="Haussler D."/>
            <person name="Kent J."/>
            <person name="Kiekhaus M."/>
            <person name="Furey T."/>
            <person name="Brent M."/>
            <person name="Prange C."/>
            <person name="Schreiber K."/>
            <person name="Shapiro N."/>
            <person name="Bhat N.K."/>
            <person name="Hopkins R.F."/>
            <person name="Hsie F."/>
            <person name="Driscoll T."/>
            <person name="Soares M.B."/>
            <person name="Casavant T.L."/>
            <person name="Scheetz T.E."/>
            <person name="Brown-stein M.J."/>
            <person name="Usdin T.B."/>
            <person name="Toshiyuki S."/>
            <person name="Carninci P."/>
            <person name="Piao Y."/>
            <person name="Dudekula D.B."/>
            <person name="Ko M.S."/>
            <person name="Kawakami K."/>
            <person name="Suzuki Y."/>
            <person name="Sugano S."/>
            <person name="Gruber C.E."/>
            <person name="Smith M.R."/>
            <person name="Simmons B."/>
            <person name="Moore T."/>
            <person name="Waterman R."/>
            <person name="Johnson S.L."/>
            <person name="Ruan Y."/>
            <person name="Wei C.L."/>
            <person name="Mathavan S."/>
            <person name="Gunaratne P.H."/>
            <person name="Wu J."/>
            <person name="Garcia A.M."/>
            <person name="Hulyk S.W."/>
            <person name="Fuh E."/>
            <person name="Yuan Y."/>
            <person name="Sneed A."/>
            <person name="Kowis C."/>
            <person name="Hodgson A."/>
            <person name="Muzny D.M."/>
            <person name="McPherson J."/>
            <person name="Gibbs R.A."/>
            <person name="Fahey J."/>
            <person name="Helton E."/>
            <person name="Ketteman M."/>
            <person name="Madan A."/>
            <person name="Rodrigues S."/>
            <person name="Sanchez A."/>
            <person name="Whiting M."/>
            <person name="Madari A."/>
            <person name="Young A.C."/>
            <person name="Wetherby K.D."/>
            <person name="Granite S.J."/>
            <person name="Kwong P.N."/>
            <person name="Brinkley C.P."/>
            <person name="Pearson R.L."/>
            <person name="Bouffard G.G."/>
            <person name="Blakesly R.W."/>
            <person name="Green E.D."/>
            <person name="Dickson M.C."/>
            <person name="Rodriguez A.C."/>
            <person name="Grimwood J."/>
            <person name="Schmutz J."/>
            <person name="Myers R.M."/>
            <person name="Butterfield Y.S."/>
            <person name="Griffith M."/>
            <person name="Griffith O.L."/>
            <person name="Krzywinski M.I."/>
            <person name="Liao N."/>
            <person name="Morin R."/>
            <person name="Morrin R."/>
            <person name="Palmquist D."/>
            <person name="Petrescu A.S."/>
            <person name="Skalska U."/>
            <person name="Smailus D.E."/>
            <person name="Stott J.M."/>
            <person name="Schnerch A."/>
            <person name="Schein J.E."/>
            <person name="Jones S.J."/>
            <person name="Holt R.A."/>
            <person name="Baross A."/>
            <person name="Marra M.A."/>
            <person name="Clifton S."/>
            <person name="Makowski K.A."/>
            <person name="Bosak S."/>
            <person name="Malek J."/>
        </authorList>
    </citation>
    <scope>NUCLEOTIDE SEQUENCE [LARGE SCALE MRNA]</scope>
    <source>
        <tissue evidence="1">Lung</tissue>
    </source>
</reference>